<proteinExistence type="predicted"/>
<sequence>MNQDEDGMPIVHFNDTMSVKTRPIISDSPQQEVTVGNDRPGRSSLVDLLKDQIPFRDPSGFLFRTDRGYKGGYIMTDRADSDSYQVLFTRDELGSEICEVVSVPKIARVVPTRKSKKTVWLYTFPDLSKSGHGEVYAEAFIRAGNDIDIGEGFGSGVTGQSTPPRQQRHKFVKYPIYRPLTLHNEQHRETLSCASSFLSQAVDEYLGTGLVSDAILDQTCWLLNVVLYVDGQPNISKTALLEAIGHFCYDYRNLHSGTLLRQPLNYVLDIARVDGIWSKHSTCISFITTDFEGVIYRFS</sequence>
<reference evidence="1" key="1">
    <citation type="journal article" date="2020" name="Nature">
        <title>Giant virus diversity and host interactions through global metagenomics.</title>
        <authorList>
            <person name="Schulz F."/>
            <person name="Roux S."/>
            <person name="Paez-Espino D."/>
            <person name="Jungbluth S."/>
            <person name="Walsh D.A."/>
            <person name="Denef V.J."/>
            <person name="McMahon K.D."/>
            <person name="Konstantinidis K.T."/>
            <person name="Eloe-Fadrosh E.A."/>
            <person name="Kyrpides N.C."/>
            <person name="Woyke T."/>
        </authorList>
    </citation>
    <scope>NUCLEOTIDE SEQUENCE</scope>
    <source>
        <strain evidence="1">GVMAG-M-3300025572-1</strain>
    </source>
</reference>
<dbReference type="EMBL" id="MN740283">
    <property type="protein sequence ID" value="QHT97751.1"/>
    <property type="molecule type" value="Genomic_DNA"/>
</dbReference>
<accession>A0A6C0IWS0</accession>
<protein>
    <submittedName>
        <fullName evidence="1">Uncharacterized protein</fullName>
    </submittedName>
</protein>
<dbReference type="AlphaFoldDB" id="A0A6C0IWS0"/>
<evidence type="ECO:0000313" key="1">
    <source>
        <dbReference type="EMBL" id="QHT97751.1"/>
    </source>
</evidence>
<organism evidence="1">
    <name type="scientific">viral metagenome</name>
    <dbReference type="NCBI Taxonomy" id="1070528"/>
    <lineage>
        <taxon>unclassified sequences</taxon>
        <taxon>metagenomes</taxon>
        <taxon>organismal metagenomes</taxon>
    </lineage>
</organism>
<name>A0A6C0IWS0_9ZZZZ</name>